<dbReference type="EMBL" id="BPLR01011960">
    <property type="protein sequence ID" value="GIY50292.1"/>
    <property type="molecule type" value="Genomic_DNA"/>
</dbReference>
<dbReference type="Proteomes" id="UP001054945">
    <property type="component" value="Unassembled WGS sequence"/>
</dbReference>
<proteinExistence type="predicted"/>
<evidence type="ECO:0000313" key="2">
    <source>
        <dbReference type="Proteomes" id="UP001054945"/>
    </source>
</evidence>
<accession>A0AAV4TZ03</accession>
<keyword evidence="2" id="KW-1185">Reference proteome</keyword>
<protein>
    <submittedName>
        <fullName evidence="1">Uncharacterized protein</fullName>
    </submittedName>
</protein>
<evidence type="ECO:0000313" key="1">
    <source>
        <dbReference type="EMBL" id="GIY50292.1"/>
    </source>
</evidence>
<gene>
    <name evidence="1" type="ORF">CEXT_687611</name>
</gene>
<sequence>MTSCCDRRCSASYLQVLHHLDRITFDATICSSSSKLSPDRWLDYCFGVENKMRDIIRTSRSRFLSSNGFYQCHWAVYRTVSTACYLPIKFRISSKYASSFYRRHH</sequence>
<name>A0AAV4TZ03_CAEEX</name>
<dbReference type="AlphaFoldDB" id="A0AAV4TZ03"/>
<reference evidence="1 2" key="1">
    <citation type="submission" date="2021-06" db="EMBL/GenBank/DDBJ databases">
        <title>Caerostris extrusa draft genome.</title>
        <authorList>
            <person name="Kono N."/>
            <person name="Arakawa K."/>
        </authorList>
    </citation>
    <scope>NUCLEOTIDE SEQUENCE [LARGE SCALE GENOMIC DNA]</scope>
</reference>
<comment type="caution">
    <text evidence="1">The sequence shown here is derived from an EMBL/GenBank/DDBJ whole genome shotgun (WGS) entry which is preliminary data.</text>
</comment>
<organism evidence="1 2">
    <name type="scientific">Caerostris extrusa</name>
    <name type="common">Bark spider</name>
    <name type="synonym">Caerostris bankana</name>
    <dbReference type="NCBI Taxonomy" id="172846"/>
    <lineage>
        <taxon>Eukaryota</taxon>
        <taxon>Metazoa</taxon>
        <taxon>Ecdysozoa</taxon>
        <taxon>Arthropoda</taxon>
        <taxon>Chelicerata</taxon>
        <taxon>Arachnida</taxon>
        <taxon>Araneae</taxon>
        <taxon>Araneomorphae</taxon>
        <taxon>Entelegynae</taxon>
        <taxon>Araneoidea</taxon>
        <taxon>Araneidae</taxon>
        <taxon>Caerostris</taxon>
    </lineage>
</organism>